<protein>
    <submittedName>
        <fullName evidence="1">Uncharacterized protein</fullName>
    </submittedName>
</protein>
<evidence type="ECO:0000313" key="1">
    <source>
        <dbReference type="EMBL" id="QEL15490.1"/>
    </source>
</evidence>
<accession>A0A5C1A9T2</accession>
<evidence type="ECO:0000313" key="2">
    <source>
        <dbReference type="Proteomes" id="UP000324974"/>
    </source>
</evidence>
<dbReference type="RefSeq" id="WP_149110301.1">
    <property type="nucleotide sequence ID" value="NZ_CP042425.1"/>
</dbReference>
<organism evidence="1 2">
    <name type="scientific">Limnoglobus roseus</name>
    <dbReference type="NCBI Taxonomy" id="2598579"/>
    <lineage>
        <taxon>Bacteria</taxon>
        <taxon>Pseudomonadati</taxon>
        <taxon>Planctomycetota</taxon>
        <taxon>Planctomycetia</taxon>
        <taxon>Gemmatales</taxon>
        <taxon>Gemmataceae</taxon>
        <taxon>Limnoglobus</taxon>
    </lineage>
</organism>
<proteinExistence type="predicted"/>
<dbReference type="AlphaFoldDB" id="A0A5C1A9T2"/>
<dbReference type="Proteomes" id="UP000324974">
    <property type="component" value="Chromosome"/>
</dbReference>
<name>A0A5C1A9T2_9BACT</name>
<reference evidence="2" key="1">
    <citation type="submission" date="2019-08" db="EMBL/GenBank/DDBJ databases">
        <title>Limnoglobus roseus gen. nov., sp. nov., a novel freshwater planctomycete with a giant genome from the family Gemmataceae.</title>
        <authorList>
            <person name="Kulichevskaya I.S."/>
            <person name="Naumoff D.G."/>
            <person name="Miroshnikov K."/>
            <person name="Ivanova A."/>
            <person name="Philippov D.A."/>
            <person name="Hakobyan A."/>
            <person name="Rijpstra I.C."/>
            <person name="Sinninghe Damste J.S."/>
            <person name="Liesack W."/>
            <person name="Dedysh S.N."/>
        </authorList>
    </citation>
    <scope>NUCLEOTIDE SEQUENCE [LARGE SCALE GENOMIC DNA]</scope>
    <source>
        <strain evidence="2">PX52</strain>
    </source>
</reference>
<keyword evidence="2" id="KW-1185">Reference proteome</keyword>
<gene>
    <name evidence="1" type="ORF">PX52LOC_02413</name>
</gene>
<dbReference type="KEGG" id="lrs:PX52LOC_02413"/>
<sequence>MDISCIADLHAVVREHMPNTAEADVEEFAAFLWDEGYARGLRSGDDWGGFVDTLPGDMRDYRRPRRRRLAPSGFIRRSESL</sequence>
<dbReference type="EMBL" id="CP042425">
    <property type="protein sequence ID" value="QEL15490.1"/>
    <property type="molecule type" value="Genomic_DNA"/>
</dbReference>